<keyword evidence="1" id="KW-1133">Transmembrane helix</keyword>
<evidence type="ECO:0000313" key="2">
    <source>
        <dbReference type="EMBL" id="MCH5600091.1"/>
    </source>
</evidence>
<protein>
    <submittedName>
        <fullName evidence="2">BatD family protein</fullName>
    </submittedName>
</protein>
<sequence>MGEPIIVTYKLYSAMASESSIVRRPSFDGFEVKDLKAGSDGLASRETIDGVGFDVHTVLKLQLTPYKDGRLSLGTLTMRNRVRLVNANGKKDPILNGVNEGYSLDNGYFNLSVTSVPIPIIVTALPGNTTPSTKFDGLVGDFKMDVQLAEKVLAPGKAAALTITITGKGDFSKIKQPEVQWPDEVDVLPAKVDEDKTQSADGSGYKSFEIPFTVNDPGKYTIPSIKFAFFDAVNYKYKTITNIPIEFSVVQEGGTNASVTATNGNEENKNFIVLSILVLVVLIIAIWLTFRNRKKKQPHSTQKAQKNLGIQKIEPLAAMTVEDILKPAADALHHSGNSFSTQLKQAVIRFFEQRLVLPPGSFNQTMISSYLSESNIPVQKHDAILSLFNELDMAIYSGGIAEADRQTLLNKTRSLLMRL</sequence>
<name>A0ABS9SNZ6_9BACT</name>
<keyword evidence="1" id="KW-0812">Transmembrane</keyword>
<evidence type="ECO:0000256" key="1">
    <source>
        <dbReference type="SAM" id="Phobius"/>
    </source>
</evidence>
<keyword evidence="1" id="KW-0472">Membrane</keyword>
<comment type="caution">
    <text evidence="2">The sequence shown here is derived from an EMBL/GenBank/DDBJ whole genome shotgun (WGS) entry which is preliminary data.</text>
</comment>
<dbReference type="RefSeq" id="WP_240832105.1">
    <property type="nucleotide sequence ID" value="NZ_JAKWBL010000004.1"/>
</dbReference>
<organism evidence="2 3">
    <name type="scientific">Niabella ginsengisoli</name>
    <dbReference type="NCBI Taxonomy" id="522298"/>
    <lineage>
        <taxon>Bacteria</taxon>
        <taxon>Pseudomonadati</taxon>
        <taxon>Bacteroidota</taxon>
        <taxon>Chitinophagia</taxon>
        <taxon>Chitinophagales</taxon>
        <taxon>Chitinophagaceae</taxon>
        <taxon>Niabella</taxon>
    </lineage>
</organism>
<dbReference type="Proteomes" id="UP001202248">
    <property type="component" value="Unassembled WGS sequence"/>
</dbReference>
<dbReference type="PANTHER" id="PTHR40940">
    <property type="entry name" value="PROTEIN BATD-RELATED"/>
    <property type="match status" value="1"/>
</dbReference>
<dbReference type="Pfam" id="PF13584">
    <property type="entry name" value="BatD"/>
    <property type="match status" value="1"/>
</dbReference>
<dbReference type="PANTHER" id="PTHR40940:SF2">
    <property type="entry name" value="BATD"/>
    <property type="match status" value="1"/>
</dbReference>
<proteinExistence type="predicted"/>
<evidence type="ECO:0000313" key="3">
    <source>
        <dbReference type="Proteomes" id="UP001202248"/>
    </source>
</evidence>
<keyword evidence="3" id="KW-1185">Reference proteome</keyword>
<dbReference type="InterPro" id="IPR025738">
    <property type="entry name" value="BatD"/>
</dbReference>
<dbReference type="EMBL" id="JAKWBL010000004">
    <property type="protein sequence ID" value="MCH5600091.1"/>
    <property type="molecule type" value="Genomic_DNA"/>
</dbReference>
<gene>
    <name evidence="2" type="ORF">MKP09_20295</name>
</gene>
<reference evidence="2 3" key="1">
    <citation type="submission" date="2022-02" db="EMBL/GenBank/DDBJ databases">
        <authorList>
            <person name="Min J."/>
        </authorList>
    </citation>
    <scope>NUCLEOTIDE SEQUENCE [LARGE SCALE GENOMIC DNA]</scope>
    <source>
        <strain evidence="2 3">GR10-1</strain>
    </source>
</reference>
<accession>A0ABS9SNZ6</accession>
<feature type="transmembrane region" description="Helical" evidence="1">
    <location>
        <begin position="271"/>
        <end position="290"/>
    </location>
</feature>